<evidence type="ECO:0000259" key="3">
    <source>
        <dbReference type="Pfam" id="PF00127"/>
    </source>
</evidence>
<sequence length="215" mass="24409">MKTIRVVFLSFFILLMVLGARAYADHRDVVEKFTEAYNAGNYQVMRYIVEHDERKISGIIDTIIEDAQADGVPVEKRDASLSVGEVLATRYKDQSGDFEPLLKIKREIFETKLPAPVSSAASGKTHIVETVSTEKQKNVFLPGNIIIKKGETVKWVNKDDTAHLLASFAAIGRKGLFSPRFEPGEDWSYEFKKTGEYYYVCFIHKRMYGKVTVVE</sequence>
<dbReference type="PANTHER" id="PTHR36507:SF1">
    <property type="entry name" value="BLL1555 PROTEIN"/>
    <property type="match status" value="1"/>
</dbReference>
<dbReference type="GO" id="GO:0005507">
    <property type="term" value="F:copper ion binding"/>
    <property type="evidence" value="ECO:0007669"/>
    <property type="project" value="InterPro"/>
</dbReference>
<dbReference type="GO" id="GO:0009055">
    <property type="term" value="F:electron transfer activity"/>
    <property type="evidence" value="ECO:0007669"/>
    <property type="project" value="InterPro"/>
</dbReference>
<dbReference type="AlphaFoldDB" id="A0A3B0QTW2"/>
<dbReference type="Gene3D" id="2.60.40.420">
    <property type="entry name" value="Cupredoxins - blue copper proteins"/>
    <property type="match status" value="1"/>
</dbReference>
<proteinExistence type="predicted"/>
<gene>
    <name evidence="4" type="ORF">MNBD_DELTA01-543</name>
</gene>
<feature type="domain" description="Blue (type 1) copper" evidence="3">
    <location>
        <begin position="132"/>
        <end position="213"/>
    </location>
</feature>
<dbReference type="Pfam" id="PF00127">
    <property type="entry name" value="Copper-bind"/>
    <property type="match status" value="1"/>
</dbReference>
<dbReference type="EMBL" id="UOEA01000050">
    <property type="protein sequence ID" value="VAV83771.1"/>
    <property type="molecule type" value="Genomic_DNA"/>
</dbReference>
<keyword evidence="2" id="KW-0186">Copper</keyword>
<dbReference type="SUPFAM" id="SSF49503">
    <property type="entry name" value="Cupredoxins"/>
    <property type="match status" value="1"/>
</dbReference>
<protein>
    <recommendedName>
        <fullName evidence="3">Blue (type 1) copper domain-containing protein</fullName>
    </recommendedName>
</protein>
<reference evidence="4" key="1">
    <citation type="submission" date="2018-06" db="EMBL/GenBank/DDBJ databases">
        <authorList>
            <person name="Zhirakovskaya E."/>
        </authorList>
    </citation>
    <scope>NUCLEOTIDE SEQUENCE</scope>
</reference>
<name>A0A3B0QTW2_9ZZZZ</name>
<evidence type="ECO:0000256" key="1">
    <source>
        <dbReference type="ARBA" id="ARBA00022723"/>
    </source>
</evidence>
<dbReference type="InterPro" id="IPR000923">
    <property type="entry name" value="BlueCu_1"/>
</dbReference>
<evidence type="ECO:0000256" key="2">
    <source>
        <dbReference type="ARBA" id="ARBA00023008"/>
    </source>
</evidence>
<accession>A0A3B0QTW2</accession>
<dbReference type="PANTHER" id="PTHR36507">
    <property type="entry name" value="BLL1555 PROTEIN"/>
    <property type="match status" value="1"/>
</dbReference>
<dbReference type="InterPro" id="IPR008972">
    <property type="entry name" value="Cupredoxin"/>
</dbReference>
<keyword evidence="1" id="KW-0479">Metal-binding</keyword>
<evidence type="ECO:0000313" key="4">
    <source>
        <dbReference type="EMBL" id="VAV83771.1"/>
    </source>
</evidence>
<organism evidence="4">
    <name type="scientific">hydrothermal vent metagenome</name>
    <dbReference type="NCBI Taxonomy" id="652676"/>
    <lineage>
        <taxon>unclassified sequences</taxon>
        <taxon>metagenomes</taxon>
        <taxon>ecological metagenomes</taxon>
    </lineage>
</organism>
<dbReference type="InterPro" id="IPR052721">
    <property type="entry name" value="ET_Amicyanin"/>
</dbReference>